<dbReference type="RefSeq" id="WP_338601004.1">
    <property type="nucleotide sequence ID" value="NZ_CP146016.1"/>
</dbReference>
<evidence type="ECO:0000256" key="2">
    <source>
        <dbReference type="ARBA" id="ARBA00022475"/>
    </source>
</evidence>
<evidence type="ECO:0000256" key="6">
    <source>
        <dbReference type="ARBA" id="ARBA00038076"/>
    </source>
</evidence>
<name>A0AAX4KZQ5_9CREN</name>
<dbReference type="GO" id="GO:0022857">
    <property type="term" value="F:transmembrane transporter activity"/>
    <property type="evidence" value="ECO:0007669"/>
    <property type="project" value="TreeGrafter"/>
</dbReference>
<evidence type="ECO:0000256" key="7">
    <source>
        <dbReference type="SAM" id="Phobius"/>
    </source>
</evidence>
<dbReference type="GO" id="GO:0005886">
    <property type="term" value="C:plasma membrane"/>
    <property type="evidence" value="ECO:0007669"/>
    <property type="project" value="UniProtKB-SubCell"/>
</dbReference>
<dbReference type="Pfam" id="PF02687">
    <property type="entry name" value="FtsX"/>
    <property type="match status" value="1"/>
</dbReference>
<comment type="similarity">
    <text evidence="6">Belongs to the ABC-4 integral membrane protein family.</text>
</comment>
<evidence type="ECO:0000256" key="5">
    <source>
        <dbReference type="ARBA" id="ARBA00023136"/>
    </source>
</evidence>
<keyword evidence="11" id="KW-1185">Reference proteome</keyword>
<dbReference type="InterPro" id="IPR050250">
    <property type="entry name" value="Macrolide_Exporter_MacB"/>
</dbReference>
<dbReference type="GeneID" id="89337724"/>
<dbReference type="InterPro" id="IPR025857">
    <property type="entry name" value="MacB_PCD"/>
</dbReference>
<keyword evidence="4 7" id="KW-1133">Transmembrane helix</keyword>
<feature type="domain" description="MacB-like periplasmic core" evidence="9">
    <location>
        <begin position="22"/>
        <end position="229"/>
    </location>
</feature>
<gene>
    <name evidence="10" type="ORF">V6M85_13105</name>
</gene>
<evidence type="ECO:0000313" key="11">
    <source>
        <dbReference type="Proteomes" id="UP001432202"/>
    </source>
</evidence>
<reference evidence="10 11" key="1">
    <citation type="submission" date="2024-02" db="EMBL/GenBank/DDBJ databases">
        <title>STSV induces naive adaptation in Sulfolobus.</title>
        <authorList>
            <person name="Xiang X."/>
            <person name="Song M."/>
        </authorList>
    </citation>
    <scope>NUCLEOTIDE SEQUENCE [LARGE SCALE GENOMIC DNA]</scope>
    <source>
        <strain evidence="10 11">RT2</strain>
    </source>
</reference>
<dbReference type="AlphaFoldDB" id="A0AAX4KZQ5"/>
<feature type="domain" description="ABC3 transporter permease C-terminal" evidence="8">
    <location>
        <begin position="260"/>
        <end position="419"/>
    </location>
</feature>
<sequence length="426" mass="43599">MNSLDILWLAYKGLISRKAIAILAIIAVMIGVASVTTLVAFTQGVSQSILSVVESLGPNTILILPRGSDLTQATVATIGSLPGVKAVYPVVSGFGTINVEGQPIGISILGIDNLSALLGQVILESGTVYPPITSPEAVIGSQVANPVAGVFFSPGSTITVQISRGNSVTLEVVGVLSPSGANPLSNSETSIFVPLGEAMAILNRTTYSELIVEAQSVNDVNSLVNLIEEIYGNQFSVISVQQLINTVSTITSGFSLLLVAVASISLFVGAVGIMAIMLSRVYQRIREIGIMKTLGLTTRDILLVFLAESGIIGLIGGVVGVLAGLISTSFIDLLSAITSQSTSNSLNSGSATSSGFGGGFRGGGAFAGGFRASSGASSALFSFKPVISVEAIVVALAVAVVVSLIAGIYPAWKAARLTPIEAIRRD</sequence>
<evidence type="ECO:0000259" key="9">
    <source>
        <dbReference type="Pfam" id="PF12704"/>
    </source>
</evidence>
<keyword evidence="3 7" id="KW-0812">Transmembrane</keyword>
<protein>
    <submittedName>
        <fullName evidence="10">ABC transporter permease</fullName>
    </submittedName>
</protein>
<dbReference type="EMBL" id="CP146016">
    <property type="protein sequence ID" value="WWQ60359.1"/>
    <property type="molecule type" value="Genomic_DNA"/>
</dbReference>
<feature type="transmembrane region" description="Helical" evidence="7">
    <location>
        <begin position="300"/>
        <end position="326"/>
    </location>
</feature>
<organism evidence="10 11">
    <name type="scientific">Sulfolobus tengchongensis</name>
    <dbReference type="NCBI Taxonomy" id="207809"/>
    <lineage>
        <taxon>Archaea</taxon>
        <taxon>Thermoproteota</taxon>
        <taxon>Thermoprotei</taxon>
        <taxon>Sulfolobales</taxon>
        <taxon>Sulfolobaceae</taxon>
        <taxon>Sulfolobus</taxon>
    </lineage>
</organism>
<evidence type="ECO:0000256" key="1">
    <source>
        <dbReference type="ARBA" id="ARBA00004651"/>
    </source>
</evidence>
<keyword evidence="2" id="KW-1003">Cell membrane</keyword>
<proteinExistence type="inferred from homology"/>
<accession>A0AAX4KZQ5</accession>
<dbReference type="PANTHER" id="PTHR30572">
    <property type="entry name" value="MEMBRANE COMPONENT OF TRANSPORTER-RELATED"/>
    <property type="match status" value="1"/>
</dbReference>
<feature type="transmembrane region" description="Helical" evidence="7">
    <location>
        <begin position="20"/>
        <end position="41"/>
    </location>
</feature>
<dbReference type="PANTHER" id="PTHR30572:SF4">
    <property type="entry name" value="ABC TRANSPORTER PERMEASE YTRF"/>
    <property type="match status" value="1"/>
</dbReference>
<dbReference type="Proteomes" id="UP001432202">
    <property type="component" value="Chromosome"/>
</dbReference>
<keyword evidence="5 7" id="KW-0472">Membrane</keyword>
<dbReference type="Pfam" id="PF12704">
    <property type="entry name" value="MacB_PCD"/>
    <property type="match status" value="1"/>
</dbReference>
<evidence type="ECO:0000313" key="10">
    <source>
        <dbReference type="EMBL" id="WWQ60359.1"/>
    </source>
</evidence>
<feature type="transmembrane region" description="Helical" evidence="7">
    <location>
        <begin position="391"/>
        <end position="412"/>
    </location>
</feature>
<comment type="subcellular location">
    <subcellularLocation>
        <location evidence="1">Cell membrane</location>
        <topology evidence="1">Multi-pass membrane protein</topology>
    </subcellularLocation>
</comment>
<feature type="transmembrane region" description="Helical" evidence="7">
    <location>
        <begin position="254"/>
        <end position="279"/>
    </location>
</feature>
<dbReference type="InterPro" id="IPR003838">
    <property type="entry name" value="ABC3_permease_C"/>
</dbReference>
<evidence type="ECO:0000259" key="8">
    <source>
        <dbReference type="Pfam" id="PF02687"/>
    </source>
</evidence>
<evidence type="ECO:0000256" key="3">
    <source>
        <dbReference type="ARBA" id="ARBA00022692"/>
    </source>
</evidence>
<evidence type="ECO:0000256" key="4">
    <source>
        <dbReference type="ARBA" id="ARBA00022989"/>
    </source>
</evidence>